<organism evidence="1 2">
    <name type="scientific">Tritrichomonas musculus</name>
    <dbReference type="NCBI Taxonomy" id="1915356"/>
    <lineage>
        <taxon>Eukaryota</taxon>
        <taxon>Metamonada</taxon>
        <taxon>Parabasalia</taxon>
        <taxon>Tritrichomonadida</taxon>
        <taxon>Tritrichomonadidae</taxon>
        <taxon>Tritrichomonas</taxon>
    </lineage>
</organism>
<sequence>MNIEKYLDEIKSIQSKFLEFIENNENVETNFQNLFLLLEEKKIRGNKHALRLFLHHVASVCANHHRGKDFFDKIMRVIQIFKSEISKYYLNSEIFSIFKRDKRILLFLIEEKMLIFDEYVAKKITNEKYVKNKYPQYFAPEISAFKDKNWFPKHDNDDNENGWVEDISKSMPDRFHEFRKIGENESYICGLIRDDNSKDFVAWTNQKNFPLRSRIELSIYETNSFLLKKLNESDSESGVTLMEYAAFFGSMQIIKYLQKKGVEIVPSLWLYAIHSQNAELIHFLENCHVEPAEEKSYNGCFWESIKCNHNGIADYFFNNYIQNGDQISSETFIQSLKYYNFGLLQKEHVNESSFCCLCAHDYYLFIDDLLKNKGININNKIILILIVRHNSQSYLSIRFTIISFNEIQNHIFQ</sequence>
<reference evidence="1 2" key="1">
    <citation type="submission" date="2024-04" db="EMBL/GenBank/DDBJ databases">
        <title>Tritrichomonas musculus Genome.</title>
        <authorList>
            <person name="Alves-Ferreira E."/>
            <person name="Grigg M."/>
            <person name="Lorenzi H."/>
            <person name="Galac M."/>
        </authorList>
    </citation>
    <scope>NUCLEOTIDE SEQUENCE [LARGE SCALE GENOMIC DNA]</scope>
    <source>
        <strain evidence="1 2">EAF2021</strain>
    </source>
</reference>
<dbReference type="SUPFAM" id="SSF48403">
    <property type="entry name" value="Ankyrin repeat"/>
    <property type="match status" value="1"/>
</dbReference>
<gene>
    <name evidence="1" type="ORF">M9Y10_015642</name>
</gene>
<proteinExistence type="predicted"/>
<protein>
    <recommendedName>
        <fullName evidence="3">DUF3447 domain-containing protein</fullName>
    </recommendedName>
</protein>
<dbReference type="EMBL" id="JAPFFF010000002">
    <property type="protein sequence ID" value="KAK8897678.1"/>
    <property type="molecule type" value="Genomic_DNA"/>
</dbReference>
<comment type="caution">
    <text evidence="1">The sequence shown here is derived from an EMBL/GenBank/DDBJ whole genome shotgun (WGS) entry which is preliminary data.</text>
</comment>
<evidence type="ECO:0000313" key="2">
    <source>
        <dbReference type="Proteomes" id="UP001470230"/>
    </source>
</evidence>
<keyword evidence="2" id="KW-1185">Reference proteome</keyword>
<name>A0ABR2L3R2_9EUKA</name>
<accession>A0ABR2L3R2</accession>
<evidence type="ECO:0000313" key="1">
    <source>
        <dbReference type="EMBL" id="KAK8897678.1"/>
    </source>
</evidence>
<dbReference type="InterPro" id="IPR036770">
    <property type="entry name" value="Ankyrin_rpt-contain_sf"/>
</dbReference>
<evidence type="ECO:0008006" key="3">
    <source>
        <dbReference type="Google" id="ProtNLM"/>
    </source>
</evidence>
<dbReference type="Proteomes" id="UP001470230">
    <property type="component" value="Unassembled WGS sequence"/>
</dbReference>